<dbReference type="InterPro" id="IPR015881">
    <property type="entry name" value="ARHD_Rieske_2Fe_2S"/>
</dbReference>
<evidence type="ECO:0000256" key="8">
    <source>
        <dbReference type="ARBA" id="ARBA00023014"/>
    </source>
</evidence>
<name>A0A838L2K1_9SPHN</name>
<protein>
    <submittedName>
        <fullName evidence="11">Aromatic ring-hydroxylating dioxygenase subunit alpha</fullName>
    </submittedName>
</protein>
<dbReference type="Gene3D" id="3.90.380.10">
    <property type="entry name" value="Naphthalene 1,2-dioxygenase Alpha Subunit, Chain A, domain 1"/>
    <property type="match status" value="1"/>
</dbReference>
<dbReference type="InterPro" id="IPR043266">
    <property type="entry name" value="RHO_NdoB-like_C"/>
</dbReference>
<keyword evidence="8" id="KW-0411">Iron-sulfur</keyword>
<accession>A0A838L2K1</accession>
<dbReference type="PANTHER" id="PTHR43756">
    <property type="entry name" value="CHOLINE MONOOXYGENASE, CHLOROPLASTIC"/>
    <property type="match status" value="1"/>
</dbReference>
<dbReference type="GO" id="GO:0051537">
    <property type="term" value="F:2 iron, 2 sulfur cluster binding"/>
    <property type="evidence" value="ECO:0007669"/>
    <property type="project" value="UniProtKB-KW"/>
</dbReference>
<dbReference type="EMBL" id="JACEIB010000003">
    <property type="protein sequence ID" value="MBA2933611.1"/>
    <property type="molecule type" value="Genomic_DNA"/>
</dbReference>
<dbReference type="Gene3D" id="2.102.10.10">
    <property type="entry name" value="Rieske [2Fe-2S] iron-sulphur domain"/>
    <property type="match status" value="1"/>
</dbReference>
<dbReference type="AlphaFoldDB" id="A0A838L2K1"/>
<evidence type="ECO:0000256" key="2">
    <source>
        <dbReference type="ARBA" id="ARBA00022714"/>
    </source>
</evidence>
<dbReference type="SUPFAM" id="SSF55961">
    <property type="entry name" value="Bet v1-like"/>
    <property type="match status" value="1"/>
</dbReference>
<dbReference type="PROSITE" id="PS00570">
    <property type="entry name" value="RING_HYDROXYL_ALPHA"/>
    <property type="match status" value="1"/>
</dbReference>
<dbReference type="InterPro" id="IPR015879">
    <property type="entry name" value="Ring_hydroxy_dOase_asu_C_dom"/>
</dbReference>
<keyword evidence="3" id="KW-0479">Metal-binding</keyword>
<dbReference type="Proteomes" id="UP000570166">
    <property type="component" value="Unassembled WGS sequence"/>
</dbReference>
<reference evidence="11 12" key="1">
    <citation type="submission" date="2020-07" db="EMBL/GenBank/DDBJ databases">
        <authorList>
            <person name="Sun Q."/>
        </authorList>
    </citation>
    <scope>NUCLEOTIDE SEQUENCE [LARGE SCALE GENOMIC DNA]</scope>
    <source>
        <strain evidence="11 12">CGMCC 1.13654</strain>
    </source>
</reference>
<comment type="caution">
    <text evidence="11">The sequence shown here is derived from an EMBL/GenBank/DDBJ whole genome shotgun (WGS) entry which is preliminary data.</text>
</comment>
<dbReference type="GO" id="GO:0005506">
    <property type="term" value="F:iron ion binding"/>
    <property type="evidence" value="ECO:0007669"/>
    <property type="project" value="InterPro"/>
</dbReference>
<dbReference type="PRINTS" id="PR00090">
    <property type="entry name" value="RNGDIOXGNASE"/>
</dbReference>
<evidence type="ECO:0000256" key="6">
    <source>
        <dbReference type="ARBA" id="ARBA00023002"/>
    </source>
</evidence>
<dbReference type="Pfam" id="PF00355">
    <property type="entry name" value="Rieske"/>
    <property type="match status" value="1"/>
</dbReference>
<keyword evidence="7" id="KW-0408">Iron</keyword>
<evidence type="ECO:0000256" key="9">
    <source>
        <dbReference type="ARBA" id="ARBA00023027"/>
    </source>
</evidence>
<keyword evidence="4" id="KW-0058">Aromatic hydrocarbons catabolism</keyword>
<dbReference type="InterPro" id="IPR017941">
    <property type="entry name" value="Rieske_2Fe-2S"/>
</dbReference>
<dbReference type="PANTHER" id="PTHR43756:SF1">
    <property type="entry name" value="3-PHENYLPROPIONATE_CINNAMIC ACID DIOXYGENASE SUBUNIT ALPHA"/>
    <property type="match status" value="1"/>
</dbReference>
<dbReference type="GO" id="GO:0051213">
    <property type="term" value="F:dioxygenase activity"/>
    <property type="evidence" value="ECO:0007669"/>
    <property type="project" value="UniProtKB-KW"/>
</dbReference>
<evidence type="ECO:0000313" key="11">
    <source>
        <dbReference type="EMBL" id="MBA2933611.1"/>
    </source>
</evidence>
<feature type="domain" description="Rieske" evidence="10">
    <location>
        <begin position="49"/>
        <end position="160"/>
    </location>
</feature>
<keyword evidence="6" id="KW-0560">Oxidoreductase</keyword>
<gene>
    <name evidence="11" type="ORF">HZF05_05820</name>
</gene>
<keyword evidence="12" id="KW-1185">Reference proteome</keyword>
<dbReference type="RefSeq" id="WP_160363428.1">
    <property type="nucleotide sequence ID" value="NZ_JACEIB010000003.1"/>
</dbReference>
<evidence type="ECO:0000256" key="3">
    <source>
        <dbReference type="ARBA" id="ARBA00022723"/>
    </source>
</evidence>
<evidence type="ECO:0000259" key="10">
    <source>
        <dbReference type="PROSITE" id="PS51296"/>
    </source>
</evidence>
<dbReference type="InterPro" id="IPR036922">
    <property type="entry name" value="Rieske_2Fe-2S_sf"/>
</dbReference>
<organism evidence="11 12">
    <name type="scientific">Sphingomonas chungangi</name>
    <dbReference type="NCBI Taxonomy" id="2683589"/>
    <lineage>
        <taxon>Bacteria</taxon>
        <taxon>Pseudomonadati</taxon>
        <taxon>Pseudomonadota</taxon>
        <taxon>Alphaproteobacteria</taxon>
        <taxon>Sphingomonadales</taxon>
        <taxon>Sphingomonadaceae</taxon>
        <taxon>Sphingomonas</taxon>
    </lineage>
</organism>
<evidence type="ECO:0000256" key="5">
    <source>
        <dbReference type="ARBA" id="ARBA00022964"/>
    </source>
</evidence>
<keyword evidence="9" id="KW-0520">NAD</keyword>
<dbReference type="Pfam" id="PF00848">
    <property type="entry name" value="Ring_hydroxyl_A"/>
    <property type="match status" value="1"/>
</dbReference>
<evidence type="ECO:0000256" key="7">
    <source>
        <dbReference type="ARBA" id="ARBA00023004"/>
    </source>
</evidence>
<dbReference type="InterPro" id="IPR001663">
    <property type="entry name" value="Rng_hydr_dOase-A"/>
</dbReference>
<dbReference type="PROSITE" id="PS51296">
    <property type="entry name" value="RIESKE"/>
    <property type="match status" value="1"/>
</dbReference>
<keyword evidence="2" id="KW-0001">2Fe-2S</keyword>
<dbReference type="SUPFAM" id="SSF50022">
    <property type="entry name" value="ISP domain"/>
    <property type="match status" value="1"/>
</dbReference>
<comment type="similarity">
    <text evidence="1">Belongs to the bacterial ring-hydroxylating dioxygenase alpha subunit family.</text>
</comment>
<sequence>MLQKSRLVLRDGTTLDELIDVDMNEVSMRVMSDEELYAHEMERIFAKTWLLLAHETEIPNPGDFVMRDMAEDNVIVSRDRAGEIHVMLNVCPHRGMKVCLAEAGNAASHRCIYHGWAFKSDGSFLGAPVERERMHGDKRGKEELGLKKARVHVYGGLIFATWNYEGPTFEEFLGDTKFYFDQLFCRTDGGLEMLGPPQRFVLPCNWKIPGEQSGSDGFHTLTLHRSLMEGGIMGGTAESIYDNAPGMYGVDISCKQGHSLRCLEAALTFKMFSNMSFEGKTVDERLHMLPPPGITPELIPQLYKHLSPTQIEQLATCPPQVGGMFPNILFAFIFAPRTDGGASGALALHTYVPKGPNHVEFVNFIFAEKDAPEQVKRDMLQNSIQQTGTSGTIEQDDADTWPQIMRNARGVMGKGMTLKYQALTGHQKPEGWYGDGLIYPGFTKDDTQWNWWLAYRDLMSDA</sequence>
<evidence type="ECO:0000313" key="12">
    <source>
        <dbReference type="Proteomes" id="UP000570166"/>
    </source>
</evidence>
<evidence type="ECO:0000256" key="1">
    <source>
        <dbReference type="ARBA" id="ARBA00008751"/>
    </source>
</evidence>
<proteinExistence type="inferred from homology"/>
<evidence type="ECO:0000256" key="4">
    <source>
        <dbReference type="ARBA" id="ARBA00022797"/>
    </source>
</evidence>
<keyword evidence="5 11" id="KW-0223">Dioxygenase</keyword>
<dbReference type="CDD" id="cd08881">
    <property type="entry name" value="RHO_alpha_C_NDO-like"/>
    <property type="match status" value="1"/>
</dbReference>